<reference evidence="2 3" key="1">
    <citation type="journal article" date="2019" name="Nat. Ecol. Evol.">
        <title>Megaphylogeny resolves global patterns of mushroom evolution.</title>
        <authorList>
            <person name="Varga T."/>
            <person name="Krizsan K."/>
            <person name="Foldi C."/>
            <person name="Dima B."/>
            <person name="Sanchez-Garcia M."/>
            <person name="Sanchez-Ramirez S."/>
            <person name="Szollosi G.J."/>
            <person name="Szarkandi J.G."/>
            <person name="Papp V."/>
            <person name="Albert L."/>
            <person name="Andreopoulos W."/>
            <person name="Angelini C."/>
            <person name="Antonin V."/>
            <person name="Barry K.W."/>
            <person name="Bougher N.L."/>
            <person name="Buchanan P."/>
            <person name="Buyck B."/>
            <person name="Bense V."/>
            <person name="Catcheside P."/>
            <person name="Chovatia M."/>
            <person name="Cooper J."/>
            <person name="Damon W."/>
            <person name="Desjardin D."/>
            <person name="Finy P."/>
            <person name="Geml J."/>
            <person name="Haridas S."/>
            <person name="Hughes K."/>
            <person name="Justo A."/>
            <person name="Karasinski D."/>
            <person name="Kautmanova I."/>
            <person name="Kiss B."/>
            <person name="Kocsube S."/>
            <person name="Kotiranta H."/>
            <person name="LaButti K.M."/>
            <person name="Lechner B.E."/>
            <person name="Liimatainen K."/>
            <person name="Lipzen A."/>
            <person name="Lukacs Z."/>
            <person name="Mihaltcheva S."/>
            <person name="Morgado L.N."/>
            <person name="Niskanen T."/>
            <person name="Noordeloos M.E."/>
            <person name="Ohm R.A."/>
            <person name="Ortiz-Santana B."/>
            <person name="Ovrebo C."/>
            <person name="Racz N."/>
            <person name="Riley R."/>
            <person name="Savchenko A."/>
            <person name="Shiryaev A."/>
            <person name="Soop K."/>
            <person name="Spirin V."/>
            <person name="Szebenyi C."/>
            <person name="Tomsovsky M."/>
            <person name="Tulloss R.E."/>
            <person name="Uehling J."/>
            <person name="Grigoriev I.V."/>
            <person name="Vagvolgyi C."/>
            <person name="Papp T."/>
            <person name="Martin F.M."/>
            <person name="Miettinen O."/>
            <person name="Hibbett D.S."/>
            <person name="Nagy L.G."/>
        </authorList>
    </citation>
    <scope>NUCLEOTIDE SEQUENCE [LARGE SCALE GENOMIC DNA]</scope>
    <source>
        <strain evidence="2 3">CBS 121175</strain>
    </source>
</reference>
<keyword evidence="3" id="KW-1185">Reference proteome</keyword>
<name>A0A5C3KTZ4_COPMA</name>
<evidence type="ECO:0000259" key="1">
    <source>
        <dbReference type="Pfam" id="PF14214"/>
    </source>
</evidence>
<dbReference type="InterPro" id="IPR025476">
    <property type="entry name" value="Helitron_helicase-like"/>
</dbReference>
<proteinExistence type="predicted"/>
<gene>
    <name evidence="2" type="ORF">FA15DRAFT_681014</name>
</gene>
<dbReference type="AlphaFoldDB" id="A0A5C3KTZ4"/>
<organism evidence="2 3">
    <name type="scientific">Coprinopsis marcescibilis</name>
    <name type="common">Agaric fungus</name>
    <name type="synonym">Psathyrella marcescibilis</name>
    <dbReference type="NCBI Taxonomy" id="230819"/>
    <lineage>
        <taxon>Eukaryota</taxon>
        <taxon>Fungi</taxon>
        <taxon>Dikarya</taxon>
        <taxon>Basidiomycota</taxon>
        <taxon>Agaricomycotina</taxon>
        <taxon>Agaricomycetes</taxon>
        <taxon>Agaricomycetidae</taxon>
        <taxon>Agaricales</taxon>
        <taxon>Agaricineae</taxon>
        <taxon>Psathyrellaceae</taxon>
        <taxon>Coprinopsis</taxon>
    </lineage>
</organism>
<dbReference type="Proteomes" id="UP000307440">
    <property type="component" value="Unassembled WGS sequence"/>
</dbReference>
<sequence length="209" mass="23964">MYHDKHFQMDGIFVVSAFNHLQIKASSNASFLMVKRGNFENIARSLQDIDPATLSKIASHLKEGGRYQPQNDQEKHCFKLMEQIEYVGGHVDGSLARRKYQRNELWSLISFDGAPSWFVTFSPADNRHPLCIFWSSEEDVFQPDLKLSASARERLITSNPVACARFFHYLVELFLTHILCWDQPHKGVFGRPKAYYGTGACLLKKYASV</sequence>
<feature type="domain" description="Helitron helicase-like" evidence="1">
    <location>
        <begin position="3"/>
        <end position="198"/>
    </location>
</feature>
<evidence type="ECO:0000313" key="3">
    <source>
        <dbReference type="Proteomes" id="UP000307440"/>
    </source>
</evidence>
<dbReference type="STRING" id="230819.A0A5C3KTZ4"/>
<accession>A0A5C3KTZ4</accession>
<dbReference type="OrthoDB" id="3254930at2759"/>
<protein>
    <recommendedName>
        <fullName evidence="1">Helitron helicase-like domain-containing protein</fullName>
    </recommendedName>
</protein>
<evidence type="ECO:0000313" key="2">
    <source>
        <dbReference type="EMBL" id="TFK23757.1"/>
    </source>
</evidence>
<dbReference type="EMBL" id="ML210212">
    <property type="protein sequence ID" value="TFK23757.1"/>
    <property type="molecule type" value="Genomic_DNA"/>
</dbReference>
<dbReference type="Pfam" id="PF14214">
    <property type="entry name" value="Helitron_like_N"/>
    <property type="match status" value="1"/>
</dbReference>